<feature type="region of interest" description="Disordered" evidence="2">
    <location>
        <begin position="869"/>
        <end position="889"/>
    </location>
</feature>
<dbReference type="Pfam" id="PF13424">
    <property type="entry name" value="TPR_12"/>
    <property type="match status" value="3"/>
</dbReference>
<feature type="domain" description="NB-ARC" evidence="3">
    <location>
        <begin position="190"/>
        <end position="329"/>
    </location>
</feature>
<dbReference type="PANTHER" id="PTHR46082:SF6">
    <property type="entry name" value="AAA+ ATPASE DOMAIN-CONTAINING PROTEIN-RELATED"/>
    <property type="match status" value="1"/>
</dbReference>
<dbReference type="PANTHER" id="PTHR46082">
    <property type="entry name" value="ATP/GTP-BINDING PROTEIN-RELATED"/>
    <property type="match status" value="1"/>
</dbReference>
<dbReference type="Pfam" id="PF00931">
    <property type="entry name" value="NB-ARC"/>
    <property type="match status" value="1"/>
</dbReference>
<proteinExistence type="predicted"/>
<organism evidence="4 5">
    <name type="scientific">Serendipita indica (strain DSM 11827)</name>
    <name type="common">Root endophyte fungus</name>
    <name type="synonym">Piriformospora indica</name>
    <dbReference type="NCBI Taxonomy" id="1109443"/>
    <lineage>
        <taxon>Eukaryota</taxon>
        <taxon>Fungi</taxon>
        <taxon>Dikarya</taxon>
        <taxon>Basidiomycota</taxon>
        <taxon>Agaricomycotina</taxon>
        <taxon>Agaricomycetes</taxon>
        <taxon>Sebacinales</taxon>
        <taxon>Serendipitaceae</taxon>
        <taxon>Serendipita</taxon>
    </lineage>
</organism>
<dbReference type="SUPFAM" id="SSF52540">
    <property type="entry name" value="P-loop containing nucleoside triphosphate hydrolases"/>
    <property type="match status" value="1"/>
</dbReference>
<dbReference type="GO" id="GO:0043531">
    <property type="term" value="F:ADP binding"/>
    <property type="evidence" value="ECO:0007669"/>
    <property type="project" value="InterPro"/>
</dbReference>
<evidence type="ECO:0000256" key="2">
    <source>
        <dbReference type="SAM" id="MobiDB-lite"/>
    </source>
</evidence>
<dbReference type="InterPro" id="IPR011990">
    <property type="entry name" value="TPR-like_helical_dom_sf"/>
</dbReference>
<dbReference type="STRING" id="1109443.G4TPY9"/>
<keyword evidence="1" id="KW-0175">Coiled coil</keyword>
<accession>G4TPY9</accession>
<feature type="compositionally biased region" description="Basic and acidic residues" evidence="2">
    <location>
        <begin position="869"/>
        <end position="881"/>
    </location>
</feature>
<dbReference type="SUPFAM" id="SSF48452">
    <property type="entry name" value="TPR-like"/>
    <property type="match status" value="2"/>
</dbReference>
<dbReference type="InParanoid" id="G4TPY9"/>
<dbReference type="InterPro" id="IPR002182">
    <property type="entry name" value="NB-ARC"/>
</dbReference>
<dbReference type="eggNOG" id="KOG1840">
    <property type="taxonomic scope" value="Eukaryota"/>
</dbReference>
<keyword evidence="5" id="KW-1185">Reference proteome</keyword>
<comment type="caution">
    <text evidence="4">The sequence shown here is derived from an EMBL/GenBank/DDBJ whole genome shotgun (WGS) entry which is preliminary data.</text>
</comment>
<evidence type="ECO:0000313" key="4">
    <source>
        <dbReference type="EMBL" id="CCA73382.1"/>
    </source>
</evidence>
<dbReference type="Gene3D" id="3.40.50.300">
    <property type="entry name" value="P-loop containing nucleotide triphosphate hydrolases"/>
    <property type="match status" value="1"/>
</dbReference>
<evidence type="ECO:0000259" key="3">
    <source>
        <dbReference type="Pfam" id="PF00931"/>
    </source>
</evidence>
<evidence type="ECO:0000313" key="5">
    <source>
        <dbReference type="Proteomes" id="UP000007148"/>
    </source>
</evidence>
<feature type="coiled-coil region" evidence="1">
    <location>
        <begin position="818"/>
        <end position="845"/>
    </location>
</feature>
<dbReference type="InterPro" id="IPR027417">
    <property type="entry name" value="P-loop_NTPase"/>
</dbReference>
<dbReference type="eggNOG" id="KOG4658">
    <property type="taxonomic scope" value="Eukaryota"/>
</dbReference>
<dbReference type="OrthoDB" id="1658288at2759"/>
<dbReference type="OMA" id="KKHPYTL"/>
<dbReference type="Proteomes" id="UP000007148">
    <property type="component" value="Unassembled WGS sequence"/>
</dbReference>
<dbReference type="Gene3D" id="1.25.40.10">
    <property type="entry name" value="Tetratricopeptide repeat domain"/>
    <property type="match status" value="2"/>
</dbReference>
<sequence length="889" mass="99768">MFLGTPHSGTNGVELVKLMNSVMSIFLETSETVLKHLKRNSEELYNIQESYISASRKIDAMFFYEAYKTPIIGGVKQLIVPRHSATAPGAAAEVLHADHCQMVKFIGKDNGNFKKVVSYMRKRVEDASKAVAAKWVLEDNHRGVERRGISASPSTVLFTLPPISRNYIERPGIHAMMSQKLLPADKKQHQPRCILHGMGGAGKTQLAANWIRTNVNRFTRVIIVDGSDQAQLEADLERSIRSVGPEYSKMTWKDAVSYLDGKERGWLLFIDNADSPILNLNPYLPSSPHGAVLITTRNKECTEYDPDGAIHVDGLEENEAVNLLHKVANISPTSTNKSLEIVKELGMLALAITQAGAYLLRTHRPLDTYLETFREHRGRILREISFRGTNYPFTTYAAFDMSFDELPRTTQEFMKICAFLNHSLIPVALFKRSIIAGFAAHTVLEAFPPPQSDQATINRLKEILGTSWDEFSFQCMIDAATQASLINVSVGNSGDLFYNVHPLLQTYIKDGPAKDRDEQYMSMTAQLLLGAIRPVEGTNAPHRELLSHINRIPLSVQSTNIPHALAFNEAYVSVGDWGVSQTLLETALRQIHCLSGQTNDESMRVTARLAFTMFRCGHVDKAEQAQREVLNIRLERLGKQHFDTINAMRDLAVTLDSRGQFDEAATMRREVLDFRLKLLGQQHTDTIIAMSDLAVTLRHCGQLEQAEMAEREVLKLSLAILGRKHQSTIMAMNNLALTLTQRGMVDEAEPMRREALDLCLDVFGSRHPFTISTMGNFAHTLRQRGKLDEAEQMDQKVLNLRLNILGSRHPGTIAAMKNLALTLRYRGQLDEAEKLEREVLALRIDILGRHHPATIKAMSNLTITLREQGKHEEVQRMKQETRVGPINST</sequence>
<dbReference type="AlphaFoldDB" id="G4TPY9"/>
<dbReference type="EMBL" id="CAFZ01000221">
    <property type="protein sequence ID" value="CCA73382.1"/>
    <property type="molecule type" value="Genomic_DNA"/>
</dbReference>
<protein>
    <submittedName>
        <fullName evidence="4">Related to kinesin light chain</fullName>
    </submittedName>
</protein>
<evidence type="ECO:0000256" key="1">
    <source>
        <dbReference type="SAM" id="Coils"/>
    </source>
</evidence>
<dbReference type="InterPro" id="IPR053137">
    <property type="entry name" value="NLR-like"/>
</dbReference>
<gene>
    <name evidence="4" type="ORF">PIIN_07336</name>
</gene>
<name>G4TPY9_SERID</name>
<dbReference type="HOGENOM" id="CLU_000288_125_13_1"/>
<reference evidence="4 5" key="1">
    <citation type="journal article" date="2011" name="PLoS Pathog.">
        <title>Endophytic Life Strategies Decoded by Genome and Transcriptome Analyses of the Mutualistic Root Symbiont Piriformospora indica.</title>
        <authorList>
            <person name="Zuccaro A."/>
            <person name="Lahrmann U."/>
            <person name="Guldener U."/>
            <person name="Langen G."/>
            <person name="Pfiffi S."/>
            <person name="Biedenkopf D."/>
            <person name="Wong P."/>
            <person name="Samans B."/>
            <person name="Grimm C."/>
            <person name="Basiewicz M."/>
            <person name="Murat C."/>
            <person name="Martin F."/>
            <person name="Kogel K.H."/>
        </authorList>
    </citation>
    <scope>NUCLEOTIDE SEQUENCE [LARGE SCALE GENOMIC DNA]</scope>
    <source>
        <strain evidence="4 5">DSM 11827</strain>
    </source>
</reference>